<gene>
    <name evidence="1" type="ORF">KCX74_07845</name>
</gene>
<dbReference type="InterPro" id="IPR036249">
    <property type="entry name" value="Thioredoxin-like_sf"/>
</dbReference>
<dbReference type="Proteomes" id="UP000675284">
    <property type="component" value="Unassembled WGS sequence"/>
</dbReference>
<sequence length="80" mass="9289">MLNIILYTKDSCPLCDDAKFMLEVLQRDYPFKLEERDIYTNDKWLETYQLLIPCVVIDDISIDAAQLNFAVLSEALEAKV</sequence>
<evidence type="ECO:0000313" key="1">
    <source>
        <dbReference type="EMBL" id="MBR7795955.1"/>
    </source>
</evidence>
<accession>A0A941DST0</accession>
<dbReference type="SUPFAM" id="SSF52833">
    <property type="entry name" value="Thioredoxin-like"/>
    <property type="match status" value="1"/>
</dbReference>
<dbReference type="PANTHER" id="PTHR33558:SF1">
    <property type="entry name" value="GLUTAREDOXIN-LIKE PROTEIN C5ORF63 HOMOLOG"/>
    <property type="match status" value="1"/>
</dbReference>
<organism evidence="1 2">
    <name type="scientific">Virgibacillus salarius</name>
    <dbReference type="NCBI Taxonomy" id="447199"/>
    <lineage>
        <taxon>Bacteria</taxon>
        <taxon>Bacillati</taxon>
        <taxon>Bacillota</taxon>
        <taxon>Bacilli</taxon>
        <taxon>Bacillales</taxon>
        <taxon>Bacillaceae</taxon>
        <taxon>Virgibacillus</taxon>
    </lineage>
</organism>
<dbReference type="Gene3D" id="3.40.30.10">
    <property type="entry name" value="Glutaredoxin"/>
    <property type="match status" value="1"/>
</dbReference>
<dbReference type="AlphaFoldDB" id="A0A941DST0"/>
<evidence type="ECO:0000313" key="2">
    <source>
        <dbReference type="Proteomes" id="UP000675284"/>
    </source>
</evidence>
<dbReference type="EMBL" id="JAGSOT010000018">
    <property type="protein sequence ID" value="MBR7795955.1"/>
    <property type="molecule type" value="Genomic_DNA"/>
</dbReference>
<protein>
    <submittedName>
        <fullName evidence="1">Glutaredoxin family protein</fullName>
    </submittedName>
</protein>
<keyword evidence="2" id="KW-1185">Reference proteome</keyword>
<dbReference type="RefSeq" id="WP_080668693.1">
    <property type="nucleotide sequence ID" value="NZ_BAAACY010000165.1"/>
</dbReference>
<reference evidence="1" key="1">
    <citation type="submission" date="2021-04" db="EMBL/GenBank/DDBJ databases">
        <title>Isolation and polyphasic classification of algal microorganism.</title>
        <authorList>
            <person name="Wang S."/>
        </authorList>
    </citation>
    <scope>NUCLEOTIDE SEQUENCE</scope>
    <source>
        <strain evidence="1">720a</strain>
    </source>
</reference>
<dbReference type="PANTHER" id="PTHR33558">
    <property type="entry name" value="GLUTAREDOXIN-LIKE PROTEIN C5ORF63 HOMOLOG"/>
    <property type="match status" value="1"/>
</dbReference>
<proteinExistence type="predicted"/>
<name>A0A941DST0_9BACI</name>
<dbReference type="InterPro" id="IPR052565">
    <property type="entry name" value="Glutaredoxin-like_YDR286C"/>
</dbReference>
<dbReference type="InterPro" id="IPR008554">
    <property type="entry name" value="Glutaredoxin-like"/>
</dbReference>
<comment type="caution">
    <text evidence="1">The sequence shown here is derived from an EMBL/GenBank/DDBJ whole genome shotgun (WGS) entry which is preliminary data.</text>
</comment>
<dbReference type="Pfam" id="PF05768">
    <property type="entry name" value="Glrx-like"/>
    <property type="match status" value="1"/>
</dbReference>